<organism evidence="9 10">
    <name type="scientific">Phytophthora boehmeriae</name>
    <dbReference type="NCBI Taxonomy" id="109152"/>
    <lineage>
        <taxon>Eukaryota</taxon>
        <taxon>Sar</taxon>
        <taxon>Stramenopiles</taxon>
        <taxon>Oomycota</taxon>
        <taxon>Peronosporomycetes</taxon>
        <taxon>Peronosporales</taxon>
        <taxon>Peronosporaceae</taxon>
        <taxon>Phytophthora</taxon>
    </lineage>
</organism>
<evidence type="ECO:0000259" key="7">
    <source>
        <dbReference type="PROSITE" id="PS51192"/>
    </source>
</evidence>
<dbReference type="Pfam" id="PF21010">
    <property type="entry name" value="HA2_C"/>
    <property type="match status" value="1"/>
</dbReference>
<dbReference type="PANTHER" id="PTHR18934:SF145">
    <property type="entry name" value="ATP-DEPENDENT RNA HELICASE DHX57-RELATED"/>
    <property type="match status" value="1"/>
</dbReference>
<dbReference type="GO" id="GO:0003723">
    <property type="term" value="F:RNA binding"/>
    <property type="evidence" value="ECO:0007669"/>
    <property type="project" value="TreeGrafter"/>
</dbReference>
<dbReference type="GO" id="GO:0016787">
    <property type="term" value="F:hydrolase activity"/>
    <property type="evidence" value="ECO:0007669"/>
    <property type="project" value="UniProtKB-KW"/>
</dbReference>
<dbReference type="InterPro" id="IPR014001">
    <property type="entry name" value="Helicase_ATP-bd"/>
</dbReference>
<dbReference type="FunFam" id="1.20.120.1080:FF:000031">
    <property type="entry name" value="ATP-dependent RNA helicase"/>
    <property type="match status" value="1"/>
</dbReference>
<proteinExistence type="predicted"/>
<dbReference type="EC" id="3.6.4.13" evidence="1"/>
<dbReference type="InterPro" id="IPR001650">
    <property type="entry name" value="Helicase_C-like"/>
</dbReference>
<dbReference type="Proteomes" id="UP000693981">
    <property type="component" value="Unassembled WGS sequence"/>
</dbReference>
<evidence type="ECO:0000256" key="4">
    <source>
        <dbReference type="ARBA" id="ARBA00022806"/>
    </source>
</evidence>
<feature type="compositionally biased region" description="Low complexity" evidence="6">
    <location>
        <begin position="625"/>
        <end position="638"/>
    </location>
</feature>
<dbReference type="EMBL" id="JAGDFL010000283">
    <property type="protein sequence ID" value="KAG7394293.1"/>
    <property type="molecule type" value="Genomic_DNA"/>
</dbReference>
<feature type="domain" description="Helicase C-terminal" evidence="8">
    <location>
        <begin position="984"/>
        <end position="1175"/>
    </location>
</feature>
<dbReference type="InterPro" id="IPR007502">
    <property type="entry name" value="Helicase-assoc_dom"/>
</dbReference>
<dbReference type="Pfam" id="PF04408">
    <property type="entry name" value="WHD_HA2"/>
    <property type="match status" value="1"/>
</dbReference>
<dbReference type="InterPro" id="IPR011545">
    <property type="entry name" value="DEAD/DEAH_box_helicase_dom"/>
</dbReference>
<dbReference type="PROSITE" id="PS51194">
    <property type="entry name" value="HELICASE_CTER"/>
    <property type="match status" value="1"/>
</dbReference>
<evidence type="ECO:0000256" key="6">
    <source>
        <dbReference type="SAM" id="MobiDB-lite"/>
    </source>
</evidence>
<feature type="compositionally biased region" description="Basic residues" evidence="6">
    <location>
        <begin position="222"/>
        <end position="233"/>
    </location>
</feature>
<gene>
    <name evidence="9" type="ORF">PHYBOEH_005405</name>
</gene>
<feature type="compositionally biased region" description="Basic and acidic residues" evidence="6">
    <location>
        <begin position="145"/>
        <end position="155"/>
    </location>
</feature>
<feature type="compositionally biased region" description="Polar residues" evidence="6">
    <location>
        <begin position="919"/>
        <end position="939"/>
    </location>
</feature>
<feature type="compositionally biased region" description="Basic and acidic residues" evidence="6">
    <location>
        <begin position="234"/>
        <end position="253"/>
    </location>
</feature>
<evidence type="ECO:0000313" key="9">
    <source>
        <dbReference type="EMBL" id="KAG7394293.1"/>
    </source>
</evidence>
<reference evidence="9" key="1">
    <citation type="submission" date="2021-02" db="EMBL/GenBank/DDBJ databases">
        <authorList>
            <person name="Palmer J.M."/>
        </authorList>
    </citation>
    <scope>NUCLEOTIDE SEQUENCE</scope>
    <source>
        <strain evidence="9">SCRP23</strain>
    </source>
</reference>
<dbReference type="Pfam" id="PF00271">
    <property type="entry name" value="Helicase_C"/>
    <property type="match status" value="1"/>
</dbReference>
<dbReference type="Pfam" id="PF24385">
    <property type="entry name" value="DSRM_DHX29"/>
    <property type="match status" value="1"/>
</dbReference>
<feature type="domain" description="Helicase ATP-binding" evidence="7">
    <location>
        <begin position="693"/>
        <end position="878"/>
    </location>
</feature>
<dbReference type="SMART" id="SM00490">
    <property type="entry name" value="HELICc"/>
    <property type="match status" value="1"/>
</dbReference>
<dbReference type="SMART" id="SM00487">
    <property type="entry name" value="DEXDc"/>
    <property type="match status" value="1"/>
</dbReference>
<keyword evidence="3" id="KW-0378">Hydrolase</keyword>
<keyword evidence="2" id="KW-0547">Nucleotide-binding</keyword>
<feature type="compositionally biased region" description="Low complexity" evidence="6">
    <location>
        <begin position="135"/>
        <end position="144"/>
    </location>
</feature>
<accession>A0A8T1WQT8</accession>
<feature type="region of interest" description="Disordered" evidence="6">
    <location>
        <begin position="222"/>
        <end position="281"/>
    </location>
</feature>
<evidence type="ECO:0000256" key="3">
    <source>
        <dbReference type="ARBA" id="ARBA00022801"/>
    </source>
</evidence>
<evidence type="ECO:0000256" key="5">
    <source>
        <dbReference type="ARBA" id="ARBA00022840"/>
    </source>
</evidence>
<keyword evidence="10" id="KW-1185">Reference proteome</keyword>
<dbReference type="InterPro" id="IPR056328">
    <property type="entry name" value="DSRM_DHX29"/>
</dbReference>
<feature type="region of interest" description="Disordered" evidence="6">
    <location>
        <begin position="619"/>
        <end position="642"/>
    </location>
</feature>
<dbReference type="PANTHER" id="PTHR18934">
    <property type="entry name" value="ATP-DEPENDENT RNA HELICASE"/>
    <property type="match status" value="1"/>
</dbReference>
<keyword evidence="5" id="KW-0067">ATP-binding</keyword>
<evidence type="ECO:0000256" key="2">
    <source>
        <dbReference type="ARBA" id="ARBA00022741"/>
    </source>
</evidence>
<feature type="region of interest" description="Disordered" evidence="6">
    <location>
        <begin position="132"/>
        <end position="174"/>
    </location>
</feature>
<dbReference type="FunFam" id="3.40.50.300:FF:004741">
    <property type="entry name" value="Predicted protein"/>
    <property type="match status" value="1"/>
</dbReference>
<dbReference type="GO" id="GO:0003724">
    <property type="term" value="F:RNA helicase activity"/>
    <property type="evidence" value="ECO:0007669"/>
    <property type="project" value="UniProtKB-EC"/>
</dbReference>
<name>A0A8T1WQT8_9STRA</name>
<dbReference type="PROSITE" id="PS51192">
    <property type="entry name" value="HELICASE_ATP_BIND_1"/>
    <property type="match status" value="1"/>
</dbReference>
<feature type="region of interest" description="Disordered" evidence="6">
    <location>
        <begin position="908"/>
        <end position="954"/>
    </location>
</feature>
<dbReference type="SMART" id="SM00847">
    <property type="entry name" value="HA2"/>
    <property type="match status" value="1"/>
</dbReference>
<keyword evidence="4" id="KW-0347">Helicase</keyword>
<feature type="compositionally biased region" description="Low complexity" evidence="6">
    <location>
        <begin position="940"/>
        <end position="951"/>
    </location>
</feature>
<dbReference type="InterPro" id="IPR002464">
    <property type="entry name" value="DNA/RNA_helicase_DEAH_CS"/>
</dbReference>
<evidence type="ECO:0000259" key="8">
    <source>
        <dbReference type="PROSITE" id="PS51194"/>
    </source>
</evidence>
<feature type="compositionally biased region" description="Low complexity" evidence="6">
    <location>
        <begin position="157"/>
        <end position="167"/>
    </location>
</feature>
<evidence type="ECO:0000256" key="1">
    <source>
        <dbReference type="ARBA" id="ARBA00012552"/>
    </source>
</evidence>
<comment type="caution">
    <text evidence="9">The sequence shown here is derived from an EMBL/GenBank/DDBJ whole genome shotgun (WGS) entry which is preliminary data.</text>
</comment>
<dbReference type="OrthoDB" id="5600252at2759"/>
<dbReference type="GO" id="GO:0005524">
    <property type="term" value="F:ATP binding"/>
    <property type="evidence" value="ECO:0007669"/>
    <property type="project" value="UniProtKB-KW"/>
</dbReference>
<sequence>MASVERGFEFRRDLELLVHNGVLASRRQAQRVRFRPGVLSSSEPADVQLQQRTKKKLSKALRTLQEDYGASRELSEDVLGYVNSLEDALSFLALQYSSDELPSTLRSLPTELQTGREDDKHSGELLAEVNAPVSKQQQQQQQVKDQAKEQVKESWEQETQQQQQQRPQDAKETEALSWTQQYVLSMAAREEEQARREAQVTPEERQLQELEKQYNELVAAMRRLKDRKSKKRAKSGDKQKTRELNEQMQEARRQLLSRGWRDPMQPQAKEKKQKKTEDTARTVKVTEPVTVVPQTSVDVSLDDADDELLSLALGITEGEDDAPAEENAAGVKHDVSGVEQTIEVSTICEQTEENDGGDGGGLFGFLEDAESTVVSADDIKKSAAVDTAALIAAQAAAQLAEAKGKKGKGGKNKKGRNMLKAQAAAAQAAQAQAAAAAPWTGKSPRDHLEQHCRKNGLQKPQYKKLQRASGGGHLYSVVLSNKTRGKQEVNVRDASDAAQGYDSISDAKDAVATSALYELAPDLPLYRVLPPVYRDMWQRWVKERQEDEAAAAAADRDEHDDLLDKIFHALPPEIAEKRAVVEPPVPTKQSTTATMDDTNETLEDWSVDDWDADISDEETDMTTKPANNNNTSAGNTSPIDEVEVEKESDRQAALELSRQLREQLEKRMHSNAFQSKLPQREGLPIASFKKQVIETLTHHDVILISGETGCGKSTQVPQFLLEDLLFSEAGGARGQIVCTQPRRLAAISLAERVSEELGESVMGSGDSLTGFQIRLETRMTRRTRLLFCTTGILLRKLQDPRTLGEEISHVIVDEVHERDLQSDVLLAMLRQFLREGNAARRRKFGGTLPPLKVILMSATLNAASFQQYFGGATMCPMIEVPGRTFPVEQFYLEDVLEKTQFVIDEESSAYIPPDDSGTDKNSTQITISGRGGTSYTQQVSWSSATGSSSKTTTKEAQSMLAEKYSDSTLLALDRIDPSVVNYELIQALLEHLVTDTDLLSVPKSNSGQQHKSASVLVFLPGLQEITTLLDLLEGSRLLRHDPHGREFELLPLHSSLSAQEQQRIFRQRPGVVRVIAATNIAETSLTIDDVKVVIDTGRVKQMSHDAQRRTNVLEEIWVARANAKQRAGRAGRTSGGSCFRLFPQSVFRSVMLEQPVPEIRRAPLTSLCLQIKTFGAGISDQAEGCSEFLRACLDPPDDASIRDALEELFEIGALNRGDEALTQLGAHLARLPVDVKVGKLLLLGALFGVFDAASTCAAVLETKSPFVAPFGRQSDMKQARQRFAVGASDLLTDLNAFEAWRYVVQHAKTGGVSEKSFCHQHFLSQRTLRELNKLKRQFRGLVVQLGFLSPSESASGDERMNLQQLATISAVLYAGLAPNLVHAEPPSGNGPKRAVLRERDHNIVVVHPGSINYKKASFNASNFLTYAVKLHTSQVYLPASSLVLPLAVCLFSHALEPLPQLRRKDKNGNETIGLRVNDWVVFQSSFRSAVLLHEMRNAVRDVLDASLQSPPYARGQNVEYEVHKSAREDIVGVLRALFLAEYEERDPRKLLSNQLSAIGAREKA</sequence>
<dbReference type="CDD" id="cd17917">
    <property type="entry name" value="DEXHc_RHA-like"/>
    <property type="match status" value="1"/>
</dbReference>
<protein>
    <recommendedName>
        <fullName evidence="1">RNA helicase</fullName>
        <ecNumber evidence="1">3.6.4.13</ecNumber>
    </recommendedName>
</protein>
<dbReference type="Pfam" id="PF00270">
    <property type="entry name" value="DEAD"/>
    <property type="match status" value="1"/>
</dbReference>
<dbReference type="InterPro" id="IPR048333">
    <property type="entry name" value="HA2_WH"/>
</dbReference>
<evidence type="ECO:0000313" key="10">
    <source>
        <dbReference type="Proteomes" id="UP000693981"/>
    </source>
</evidence>
<dbReference type="CDD" id="cd18791">
    <property type="entry name" value="SF2_C_RHA"/>
    <property type="match status" value="1"/>
</dbReference>
<dbReference type="PROSITE" id="PS00690">
    <property type="entry name" value="DEAH_ATP_HELICASE"/>
    <property type="match status" value="1"/>
</dbReference>